<gene>
    <name evidence="2" type="ORF">S03H2_20568</name>
</gene>
<name>X1GYN8_9ZZZZ</name>
<dbReference type="AlphaFoldDB" id="X1GYN8"/>
<accession>X1GYN8</accession>
<reference evidence="2" key="1">
    <citation type="journal article" date="2014" name="Front. Microbiol.">
        <title>High frequency of phylogenetically diverse reductive dehalogenase-homologous genes in deep subseafloor sedimentary metagenomes.</title>
        <authorList>
            <person name="Kawai M."/>
            <person name="Futagami T."/>
            <person name="Toyoda A."/>
            <person name="Takaki Y."/>
            <person name="Nishi S."/>
            <person name="Hori S."/>
            <person name="Arai W."/>
            <person name="Tsubouchi T."/>
            <person name="Morono Y."/>
            <person name="Uchiyama I."/>
            <person name="Ito T."/>
            <person name="Fujiyama A."/>
            <person name="Inagaki F."/>
            <person name="Takami H."/>
        </authorList>
    </citation>
    <scope>NUCLEOTIDE SEQUENCE</scope>
    <source>
        <strain evidence="2">Expedition CK06-06</strain>
    </source>
</reference>
<dbReference type="Gene3D" id="3.60.15.10">
    <property type="entry name" value="Ribonuclease Z/Hydroxyacylglutathione hydrolase-like"/>
    <property type="match status" value="1"/>
</dbReference>
<dbReference type="SUPFAM" id="SSF56281">
    <property type="entry name" value="Metallo-hydrolase/oxidoreductase"/>
    <property type="match status" value="1"/>
</dbReference>
<feature type="domain" description="Metallo-beta-lactamase" evidence="1">
    <location>
        <begin position="43"/>
        <end position="66"/>
    </location>
</feature>
<proteinExistence type="predicted"/>
<dbReference type="InterPro" id="IPR036866">
    <property type="entry name" value="RibonucZ/Hydroxyglut_hydro"/>
</dbReference>
<evidence type="ECO:0000313" key="2">
    <source>
        <dbReference type="EMBL" id="GAH38128.1"/>
    </source>
</evidence>
<organism evidence="2">
    <name type="scientific">marine sediment metagenome</name>
    <dbReference type="NCBI Taxonomy" id="412755"/>
    <lineage>
        <taxon>unclassified sequences</taxon>
        <taxon>metagenomes</taxon>
        <taxon>ecological metagenomes</taxon>
    </lineage>
</organism>
<evidence type="ECO:0000259" key="1">
    <source>
        <dbReference type="Pfam" id="PF00753"/>
    </source>
</evidence>
<protein>
    <recommendedName>
        <fullName evidence="1">Metallo-beta-lactamase domain-containing protein</fullName>
    </recommendedName>
</protein>
<dbReference type="Pfam" id="PF00753">
    <property type="entry name" value="Lactamase_B"/>
    <property type="match status" value="1"/>
</dbReference>
<feature type="non-terminal residue" evidence="2">
    <location>
        <position position="80"/>
    </location>
</feature>
<dbReference type="InterPro" id="IPR001279">
    <property type="entry name" value="Metallo-B-lactamas"/>
</dbReference>
<comment type="caution">
    <text evidence="2">The sequence shown here is derived from an EMBL/GenBank/DDBJ whole genome shotgun (WGS) entry which is preliminary data.</text>
</comment>
<sequence length="80" mass="8752">MKIQILGAHNCESQNSKLITLLIDDTLAIDAGGLTSSLSFPAQQKLKAILLTHQHYDHIRDVPAIAMNFYLAGATINIYS</sequence>
<dbReference type="EMBL" id="BARU01010853">
    <property type="protein sequence ID" value="GAH38128.1"/>
    <property type="molecule type" value="Genomic_DNA"/>
</dbReference>